<sequence length="556" mass="62763">MDSQVEKKAANPLLCFLKLQKNRGDAEVKIRARTPLDYPPDKVNMAKKHCFAFDDKTGVQYLPKKETFTFIMTDISGAHIYGYCLLDNSNPESSFVYCILSSLSWRSSFYDILRFIEDQNSNPKVQAKTLQTLKSSSIPTAEHPLVVIPNRIILQPPANMFPGLFGNVSTMVLRSSLTPKLLIEIWVALLFERRVIFKSTSLSTLTDTTSALEELLYPFKWTGIYIMPLPEDLMDYASAPTPYIIGVHSSLYKSLLDKVGSSIVEDGVCVFDIDQQAFYSIEKERDIELIPKKFLKELEKTLKSWEQFAANEIQSAFLTLQARLLLNYRQGFSIEGERVVYSKDLYVASHSDKSHKSFAEAIIGVQMFEQFSQKRLDEVNDRNTTKRNALDQEIASLEELGLKNDIKQLGHSSQSLVNKLFDKTMSKTKQIVADTPRRVNSIKGPMTNRTPRVVQAEELIFDFSATEAAASAEVKPQKPVRPPPPTPSAQVYTSQIPPKPERSNIASLIDFDPFHISQNEHNSPLAPVPAPRTQMMTNQTSSSSNRHDLSEFDPFA</sequence>
<dbReference type="PANTHER" id="PTHR13196">
    <property type="entry name" value="DENN DOMAIN-CONTAINING"/>
    <property type="match status" value="1"/>
</dbReference>
<dbReference type="SMART" id="SM00799">
    <property type="entry name" value="DENN"/>
    <property type="match status" value="1"/>
</dbReference>
<protein>
    <recommendedName>
        <fullName evidence="5">UDENN domain-containing protein</fullName>
    </recommendedName>
</protein>
<evidence type="ECO:0000313" key="6">
    <source>
        <dbReference type="EMBL" id="CBY13826.1"/>
    </source>
</evidence>
<dbReference type="PROSITE" id="PS50211">
    <property type="entry name" value="DENN"/>
    <property type="match status" value="1"/>
</dbReference>
<dbReference type="InterPro" id="IPR037516">
    <property type="entry name" value="Tripartite_DENN"/>
</dbReference>
<dbReference type="GO" id="GO:1901981">
    <property type="term" value="F:phosphatidylinositol phosphate binding"/>
    <property type="evidence" value="ECO:0007669"/>
    <property type="project" value="TreeGrafter"/>
</dbReference>
<evidence type="ECO:0000256" key="2">
    <source>
        <dbReference type="ARBA" id="ARBA00022658"/>
    </source>
</evidence>
<dbReference type="GO" id="GO:0005085">
    <property type="term" value="F:guanyl-nucleotide exchange factor activity"/>
    <property type="evidence" value="ECO:0007669"/>
    <property type="project" value="UniProtKB-KW"/>
</dbReference>
<evidence type="ECO:0000256" key="3">
    <source>
        <dbReference type="ARBA" id="ARBA00023329"/>
    </source>
</evidence>
<feature type="compositionally biased region" description="Low complexity" evidence="4">
    <location>
        <begin position="532"/>
        <end position="544"/>
    </location>
</feature>
<dbReference type="InterPro" id="IPR040032">
    <property type="entry name" value="DENND1A/B/C"/>
</dbReference>
<evidence type="ECO:0000259" key="5">
    <source>
        <dbReference type="PROSITE" id="PS50211"/>
    </source>
</evidence>
<dbReference type="InterPro" id="IPR005113">
    <property type="entry name" value="uDENN_dom"/>
</dbReference>
<dbReference type="PANTHER" id="PTHR13196:SF14">
    <property type="entry name" value="UDENN DOMAIN-CONTAINING PROTEIN"/>
    <property type="match status" value="1"/>
</dbReference>
<dbReference type="GO" id="GO:0006897">
    <property type="term" value="P:endocytosis"/>
    <property type="evidence" value="ECO:0007669"/>
    <property type="project" value="TreeGrafter"/>
</dbReference>
<dbReference type="InterPro" id="IPR005112">
    <property type="entry name" value="dDENN_dom"/>
</dbReference>
<accession>E4XVX1</accession>
<dbReference type="OrthoDB" id="206724at2759"/>
<comment type="subcellular location">
    <subcellularLocation>
        <location evidence="1">Cytoplasmic vesicle</location>
        <location evidence="1">Clathrin-coated vesicle</location>
    </subcellularLocation>
</comment>
<gene>
    <name evidence="6" type="ORF">GSOID_T00006774001</name>
</gene>
<dbReference type="AlphaFoldDB" id="E4XVX1"/>
<evidence type="ECO:0000256" key="1">
    <source>
        <dbReference type="ARBA" id="ARBA00004132"/>
    </source>
</evidence>
<organism evidence="6">
    <name type="scientific">Oikopleura dioica</name>
    <name type="common">Tunicate</name>
    <dbReference type="NCBI Taxonomy" id="34765"/>
    <lineage>
        <taxon>Eukaryota</taxon>
        <taxon>Metazoa</taxon>
        <taxon>Chordata</taxon>
        <taxon>Tunicata</taxon>
        <taxon>Appendicularia</taxon>
        <taxon>Copelata</taxon>
        <taxon>Oikopleuridae</taxon>
        <taxon>Oikopleura</taxon>
    </lineage>
</organism>
<name>E4XVX1_OIKDI</name>
<evidence type="ECO:0000256" key="4">
    <source>
        <dbReference type="SAM" id="MobiDB-lite"/>
    </source>
</evidence>
<dbReference type="Pfam" id="PF02141">
    <property type="entry name" value="DENN"/>
    <property type="match status" value="1"/>
</dbReference>
<reference evidence="6" key="1">
    <citation type="journal article" date="2010" name="Science">
        <title>Plasticity of animal genome architecture unmasked by rapid evolution of a pelagic tunicate.</title>
        <authorList>
            <person name="Denoeud F."/>
            <person name="Henriet S."/>
            <person name="Mungpakdee S."/>
            <person name="Aury J.M."/>
            <person name="Da Silva C."/>
            <person name="Brinkmann H."/>
            <person name="Mikhaleva J."/>
            <person name="Olsen L.C."/>
            <person name="Jubin C."/>
            <person name="Canestro C."/>
            <person name="Bouquet J.M."/>
            <person name="Danks G."/>
            <person name="Poulain J."/>
            <person name="Campsteijn C."/>
            <person name="Adamski M."/>
            <person name="Cross I."/>
            <person name="Yadetie F."/>
            <person name="Muffato M."/>
            <person name="Louis A."/>
            <person name="Butcher S."/>
            <person name="Tsagkogeorga G."/>
            <person name="Konrad A."/>
            <person name="Singh S."/>
            <person name="Jensen M.F."/>
            <person name="Cong E.H."/>
            <person name="Eikeseth-Otteraa H."/>
            <person name="Noel B."/>
            <person name="Anthouard V."/>
            <person name="Porcel B.M."/>
            <person name="Kachouri-Lafond R."/>
            <person name="Nishino A."/>
            <person name="Ugolini M."/>
            <person name="Chourrout P."/>
            <person name="Nishida H."/>
            <person name="Aasland R."/>
            <person name="Huzurbazar S."/>
            <person name="Westhof E."/>
            <person name="Delsuc F."/>
            <person name="Lehrach H."/>
            <person name="Reinhardt R."/>
            <person name="Weissenbach J."/>
            <person name="Roy S.W."/>
            <person name="Artiguenave F."/>
            <person name="Postlethwait J.H."/>
            <person name="Manak J.R."/>
            <person name="Thompson E.M."/>
            <person name="Jaillon O."/>
            <person name="Du Pasquier L."/>
            <person name="Boudinot P."/>
            <person name="Liberles D.A."/>
            <person name="Volff J.N."/>
            <person name="Philippe H."/>
            <person name="Lenhard B."/>
            <person name="Roest Crollius H."/>
            <person name="Wincker P."/>
            <person name="Chourrout D."/>
        </authorList>
    </citation>
    <scope>NUCLEOTIDE SEQUENCE [LARGE SCALE GENOMIC DNA]</scope>
</reference>
<evidence type="ECO:0000313" key="7">
    <source>
        <dbReference type="Proteomes" id="UP000001307"/>
    </source>
</evidence>
<proteinExistence type="predicted"/>
<feature type="region of interest" description="Disordered" evidence="4">
    <location>
        <begin position="517"/>
        <end position="556"/>
    </location>
</feature>
<dbReference type="GO" id="GO:0030136">
    <property type="term" value="C:clathrin-coated vesicle"/>
    <property type="evidence" value="ECO:0007669"/>
    <property type="project" value="UniProtKB-SubCell"/>
</dbReference>
<dbReference type="Pfam" id="PF03456">
    <property type="entry name" value="uDENN"/>
    <property type="match status" value="1"/>
</dbReference>
<dbReference type="Gene3D" id="6.10.140.1000">
    <property type="match status" value="1"/>
</dbReference>
<feature type="domain" description="UDENN" evidence="5">
    <location>
        <begin position="12"/>
        <end position="385"/>
    </location>
</feature>
<dbReference type="SMART" id="SM00801">
    <property type="entry name" value="dDENN"/>
    <property type="match status" value="1"/>
</dbReference>
<keyword evidence="2" id="KW-0344">Guanine-nucleotide releasing factor</keyword>
<keyword evidence="3" id="KW-0968">Cytoplasmic vesicle</keyword>
<dbReference type="GO" id="GO:0005829">
    <property type="term" value="C:cytosol"/>
    <property type="evidence" value="ECO:0007669"/>
    <property type="project" value="TreeGrafter"/>
</dbReference>
<dbReference type="Proteomes" id="UP000001307">
    <property type="component" value="Unassembled WGS sequence"/>
</dbReference>
<dbReference type="FunCoup" id="E4XVX1">
    <property type="interactions" value="37"/>
</dbReference>
<dbReference type="InterPro" id="IPR001194">
    <property type="entry name" value="cDENN_dom"/>
</dbReference>
<dbReference type="Gene3D" id="3.40.50.11500">
    <property type="match status" value="1"/>
</dbReference>
<dbReference type="Gene3D" id="3.30.450.200">
    <property type="match status" value="1"/>
</dbReference>
<keyword evidence="7" id="KW-1185">Reference proteome</keyword>
<dbReference type="InParanoid" id="E4XVX1"/>
<dbReference type="GO" id="GO:0032456">
    <property type="term" value="P:endocytic recycling"/>
    <property type="evidence" value="ECO:0007669"/>
    <property type="project" value="TreeGrafter"/>
</dbReference>
<dbReference type="InterPro" id="IPR043153">
    <property type="entry name" value="DENN_C"/>
</dbReference>
<feature type="region of interest" description="Disordered" evidence="4">
    <location>
        <begin position="471"/>
        <end position="502"/>
    </location>
</feature>
<dbReference type="EMBL" id="FN653225">
    <property type="protein sequence ID" value="CBY13826.1"/>
    <property type="molecule type" value="Genomic_DNA"/>
</dbReference>